<dbReference type="AlphaFoldDB" id="A0A0J5MP48"/>
<dbReference type="InterPro" id="IPR036937">
    <property type="entry name" value="Adhesion_dom_fimbrial_sf"/>
</dbReference>
<sequence length="176" mass="18698">MVNRTFIALWAASAACFANTELIGGDMHFHGTIAALACSLPPGGDRIAVDFGEIAAQSLYLSGRSSPQKFQIRLVDCNPEVFRSVAVTFSGPEDPELPDHIALSSGSDAKGIAIGLSEDDGTPVRLNQSTSRQEVVKGDMALDFQAWVEAEPGAKKNNSLNYGAFTASGTWTLSYQ</sequence>
<dbReference type="PANTHER" id="PTHR33420:SF9">
    <property type="entry name" value="MINOR FIMBRIAL SUBUNIT"/>
    <property type="match status" value="1"/>
</dbReference>
<keyword evidence="3" id="KW-1185">Reference proteome</keyword>
<dbReference type="PANTHER" id="PTHR33420">
    <property type="entry name" value="FIMBRIAL SUBUNIT ELFA-RELATED"/>
    <property type="match status" value="1"/>
</dbReference>
<dbReference type="PATRIC" id="fig|61647.15.peg.4746"/>
<dbReference type="Gene3D" id="2.60.40.1090">
    <property type="entry name" value="Fimbrial-type adhesion domain"/>
    <property type="match status" value="1"/>
</dbReference>
<dbReference type="InterPro" id="IPR050263">
    <property type="entry name" value="Bact_Fimbrial_Adh_Pro"/>
</dbReference>
<gene>
    <name evidence="2" type="ORF">ABW06_07545</name>
</gene>
<reference evidence="2 3" key="1">
    <citation type="submission" date="2015-05" db="EMBL/GenBank/DDBJ databases">
        <title>Genome sequences of Pluralibacter gergoviae.</title>
        <authorList>
            <person name="Greninger A.L."/>
            <person name="Miller S."/>
        </authorList>
    </citation>
    <scope>NUCLEOTIDE SEQUENCE [LARGE SCALE GENOMIC DNA]</scope>
    <source>
        <strain evidence="2 3">JS81F13</strain>
    </source>
</reference>
<organism evidence="2 3">
    <name type="scientific">Pluralibacter gergoviae</name>
    <name type="common">Enterobacter gergoviae</name>
    <dbReference type="NCBI Taxonomy" id="61647"/>
    <lineage>
        <taxon>Bacteria</taxon>
        <taxon>Pseudomonadati</taxon>
        <taxon>Pseudomonadota</taxon>
        <taxon>Gammaproteobacteria</taxon>
        <taxon>Enterobacterales</taxon>
        <taxon>Enterobacteriaceae</taxon>
        <taxon>Pluralibacter</taxon>
    </lineage>
</organism>
<dbReference type="GO" id="GO:0043709">
    <property type="term" value="P:cell adhesion involved in single-species biofilm formation"/>
    <property type="evidence" value="ECO:0007669"/>
    <property type="project" value="TreeGrafter"/>
</dbReference>
<dbReference type="RefSeq" id="WP_048274458.1">
    <property type="nucleotide sequence ID" value="NZ_LDZF01000006.1"/>
</dbReference>
<dbReference type="STRING" id="61647.LG71_07105"/>
<evidence type="ECO:0000259" key="1">
    <source>
        <dbReference type="Pfam" id="PF00419"/>
    </source>
</evidence>
<name>A0A0J5MP48_PLUGE</name>
<accession>A0A0J5MP48</accession>
<proteinExistence type="predicted"/>
<dbReference type="EMBL" id="LDZF01000006">
    <property type="protein sequence ID" value="KMK14682.1"/>
    <property type="molecule type" value="Genomic_DNA"/>
</dbReference>
<dbReference type="InterPro" id="IPR008966">
    <property type="entry name" value="Adhesion_dom_sf"/>
</dbReference>
<protein>
    <submittedName>
        <fullName evidence="2">Fimbrial protein</fullName>
    </submittedName>
</protein>
<dbReference type="InterPro" id="IPR000259">
    <property type="entry name" value="Adhesion_dom_fimbrial"/>
</dbReference>
<dbReference type="SUPFAM" id="SSF49401">
    <property type="entry name" value="Bacterial adhesins"/>
    <property type="match status" value="1"/>
</dbReference>
<dbReference type="PROSITE" id="PS51257">
    <property type="entry name" value="PROKAR_LIPOPROTEIN"/>
    <property type="match status" value="1"/>
</dbReference>
<feature type="domain" description="Fimbrial-type adhesion" evidence="1">
    <location>
        <begin position="27"/>
        <end position="176"/>
    </location>
</feature>
<comment type="caution">
    <text evidence="2">The sequence shown here is derived from an EMBL/GenBank/DDBJ whole genome shotgun (WGS) entry which is preliminary data.</text>
</comment>
<evidence type="ECO:0000313" key="3">
    <source>
        <dbReference type="Proteomes" id="UP000036196"/>
    </source>
</evidence>
<dbReference type="Pfam" id="PF00419">
    <property type="entry name" value="Fimbrial"/>
    <property type="match status" value="1"/>
</dbReference>
<evidence type="ECO:0000313" key="2">
    <source>
        <dbReference type="EMBL" id="KMK14682.1"/>
    </source>
</evidence>
<dbReference type="GO" id="GO:0009289">
    <property type="term" value="C:pilus"/>
    <property type="evidence" value="ECO:0007669"/>
    <property type="project" value="InterPro"/>
</dbReference>
<dbReference type="Proteomes" id="UP000036196">
    <property type="component" value="Unassembled WGS sequence"/>
</dbReference>
<dbReference type="eggNOG" id="COG3539">
    <property type="taxonomic scope" value="Bacteria"/>
</dbReference>